<organism evidence="1 2">
    <name type="scientific">Nepenthes gracilis</name>
    <name type="common">Slender pitcher plant</name>
    <dbReference type="NCBI Taxonomy" id="150966"/>
    <lineage>
        <taxon>Eukaryota</taxon>
        <taxon>Viridiplantae</taxon>
        <taxon>Streptophyta</taxon>
        <taxon>Embryophyta</taxon>
        <taxon>Tracheophyta</taxon>
        <taxon>Spermatophyta</taxon>
        <taxon>Magnoliopsida</taxon>
        <taxon>eudicotyledons</taxon>
        <taxon>Gunneridae</taxon>
        <taxon>Pentapetalae</taxon>
        <taxon>Caryophyllales</taxon>
        <taxon>Nepenthaceae</taxon>
        <taxon>Nepenthes</taxon>
    </lineage>
</organism>
<reference evidence="1" key="1">
    <citation type="submission" date="2023-05" db="EMBL/GenBank/DDBJ databases">
        <title>Nepenthes gracilis genome sequencing.</title>
        <authorList>
            <person name="Fukushima K."/>
        </authorList>
    </citation>
    <scope>NUCLEOTIDE SEQUENCE</scope>
    <source>
        <strain evidence="1">SING2019-196</strain>
    </source>
</reference>
<sequence length="74" mass="8268">MKSSAWIYKFWTSVQRTMEPPNMEVDTSIRIITVCCRIGALPAGLPVMWPSDCGKIATLKCSYNCHKGTRARGC</sequence>
<protein>
    <submittedName>
        <fullName evidence="1">Uncharacterized protein</fullName>
    </submittedName>
</protein>
<keyword evidence="2" id="KW-1185">Reference proteome</keyword>
<comment type="caution">
    <text evidence="1">The sequence shown here is derived from an EMBL/GenBank/DDBJ whole genome shotgun (WGS) entry which is preliminary data.</text>
</comment>
<dbReference type="Proteomes" id="UP001279734">
    <property type="component" value="Unassembled WGS sequence"/>
</dbReference>
<dbReference type="EMBL" id="BSYO01000029">
    <property type="protein sequence ID" value="GMH25147.1"/>
    <property type="molecule type" value="Genomic_DNA"/>
</dbReference>
<proteinExistence type="predicted"/>
<name>A0AAD3T971_NEPGR</name>
<evidence type="ECO:0000313" key="2">
    <source>
        <dbReference type="Proteomes" id="UP001279734"/>
    </source>
</evidence>
<evidence type="ECO:0000313" key="1">
    <source>
        <dbReference type="EMBL" id="GMH25147.1"/>
    </source>
</evidence>
<dbReference type="AlphaFoldDB" id="A0AAD3T971"/>
<accession>A0AAD3T971</accession>
<gene>
    <name evidence="1" type="ORF">Nepgr_026990</name>
</gene>